<keyword evidence="7" id="KW-0963">Cytoplasm</keyword>
<dbReference type="InterPro" id="IPR014729">
    <property type="entry name" value="Rossmann-like_a/b/a_fold"/>
</dbReference>
<sequence length="444" mass="52331">MEEIRVRYAPSPTGFLHIGNVRTALFNYLFARHHKGKFIIRIEDTDLSRNLENSANSQLEQLKWLGIYWDEGPERGGSYSPYKQSERLDIYQKYTKILLEKKLAYKEFQKDNDKFVVRFKVPLGLNYEFNDIIRGKVNFKSCDIEDWIIMKENGFPTYNYAVAIDDHLMKISHILRGEEHITNTPKQIMIYQSFGWNVPIFAHMSLILDKNKKKLSKRNNDVFQFIEKYISLGFLPEALLNFLFFLGCSPKTNKTILSYEEIISLFDEKRIVSSPAIFDEQKLLFINSQYLKKISLTELTEKTQSFFSKQKIILDSKRLEKIVSLFKNRINYIQEIVDLYNYFFVNDKIESEVFLFFKDYKDLCFIQILNKLFLSLNNFDFFSIQNIIIKFGELVNLKGKELFSMVRMVCTGKNHGPALIVYLELLGKDIILNNIQKLLNASFK</sequence>
<dbReference type="InterPro" id="IPR033910">
    <property type="entry name" value="GluRS_core"/>
</dbReference>
<keyword evidence="2 7" id="KW-0436">Ligase</keyword>
<dbReference type="GO" id="GO:0005524">
    <property type="term" value="F:ATP binding"/>
    <property type="evidence" value="ECO:0007669"/>
    <property type="project" value="UniProtKB-UniRule"/>
</dbReference>
<dbReference type="InterPro" id="IPR049940">
    <property type="entry name" value="GluQ/Sye"/>
</dbReference>
<dbReference type="NCBIfam" id="TIGR00464">
    <property type="entry name" value="gltX_bact"/>
    <property type="match status" value="1"/>
</dbReference>
<dbReference type="CDD" id="cd00808">
    <property type="entry name" value="GluRS_core"/>
    <property type="match status" value="1"/>
</dbReference>
<dbReference type="InterPro" id="IPR001412">
    <property type="entry name" value="aa-tRNA-synth_I_CS"/>
</dbReference>
<evidence type="ECO:0000313" key="11">
    <source>
        <dbReference type="Proteomes" id="UP000672038"/>
    </source>
</evidence>
<dbReference type="GO" id="GO:0006424">
    <property type="term" value="P:glutamyl-tRNA aminoacylation"/>
    <property type="evidence" value="ECO:0007669"/>
    <property type="project" value="UniProtKB-UniRule"/>
</dbReference>
<evidence type="ECO:0000259" key="9">
    <source>
        <dbReference type="Pfam" id="PF19269"/>
    </source>
</evidence>
<dbReference type="Pfam" id="PF00749">
    <property type="entry name" value="tRNA-synt_1c"/>
    <property type="match status" value="1"/>
</dbReference>
<evidence type="ECO:0000256" key="3">
    <source>
        <dbReference type="ARBA" id="ARBA00022741"/>
    </source>
</evidence>
<feature type="domain" description="Aminoacyl-tRNA synthetase class I anticodon-binding" evidence="9">
    <location>
        <begin position="299"/>
        <end position="438"/>
    </location>
</feature>
<comment type="similarity">
    <text evidence="1 7">Belongs to the class-I aminoacyl-tRNA synthetase family. Glutamate--tRNA ligase type 1 subfamily.</text>
</comment>
<keyword evidence="11" id="KW-1185">Reference proteome</keyword>
<dbReference type="GO" id="GO:0000049">
    <property type="term" value="F:tRNA binding"/>
    <property type="evidence" value="ECO:0007669"/>
    <property type="project" value="InterPro"/>
</dbReference>
<dbReference type="SUPFAM" id="SSF52374">
    <property type="entry name" value="Nucleotidylyl transferase"/>
    <property type="match status" value="1"/>
</dbReference>
<evidence type="ECO:0000259" key="8">
    <source>
        <dbReference type="Pfam" id="PF00749"/>
    </source>
</evidence>
<comment type="catalytic activity">
    <reaction evidence="7">
        <text>tRNA(Glu) + L-glutamate + ATP = L-glutamyl-tRNA(Glu) + AMP + diphosphate</text>
        <dbReference type="Rhea" id="RHEA:23540"/>
        <dbReference type="Rhea" id="RHEA-COMP:9663"/>
        <dbReference type="Rhea" id="RHEA-COMP:9680"/>
        <dbReference type="ChEBI" id="CHEBI:29985"/>
        <dbReference type="ChEBI" id="CHEBI:30616"/>
        <dbReference type="ChEBI" id="CHEBI:33019"/>
        <dbReference type="ChEBI" id="CHEBI:78442"/>
        <dbReference type="ChEBI" id="CHEBI:78520"/>
        <dbReference type="ChEBI" id="CHEBI:456215"/>
        <dbReference type="EC" id="6.1.1.17"/>
    </reaction>
</comment>
<dbReference type="GO" id="GO:0005829">
    <property type="term" value="C:cytosol"/>
    <property type="evidence" value="ECO:0007669"/>
    <property type="project" value="TreeGrafter"/>
</dbReference>
<comment type="caution">
    <text evidence="7">Lacks conserved residue(s) required for the propagation of feature annotation.</text>
</comment>
<dbReference type="InterPro" id="IPR004527">
    <property type="entry name" value="Glu-tRNA-ligase_bac/mito"/>
</dbReference>
<dbReference type="InterPro" id="IPR020751">
    <property type="entry name" value="aa-tRNA-synth_I_codon-bd_sub2"/>
</dbReference>
<dbReference type="SUPFAM" id="SSF48163">
    <property type="entry name" value="An anticodon-binding domain of class I aminoacyl-tRNA synthetases"/>
    <property type="match status" value="1"/>
</dbReference>
<evidence type="ECO:0000256" key="7">
    <source>
        <dbReference type="HAMAP-Rule" id="MF_00022"/>
    </source>
</evidence>
<evidence type="ECO:0000256" key="4">
    <source>
        <dbReference type="ARBA" id="ARBA00022840"/>
    </source>
</evidence>
<keyword evidence="4 7" id="KW-0067">ATP-binding</keyword>
<dbReference type="InterPro" id="IPR008925">
    <property type="entry name" value="aa_tRNA-synth_I_cd-bd_sf"/>
</dbReference>
<dbReference type="PROSITE" id="PS00178">
    <property type="entry name" value="AA_TRNA_LIGASE_I"/>
    <property type="match status" value="1"/>
</dbReference>
<accession>A0A975ILZ6</accession>
<gene>
    <name evidence="7 10" type="primary">gltX</name>
    <name evidence="10" type="ORF">LFWB_2880</name>
</gene>
<dbReference type="GO" id="GO:0004818">
    <property type="term" value="F:glutamate-tRNA ligase activity"/>
    <property type="evidence" value="ECO:0007669"/>
    <property type="project" value="UniProtKB-UniRule"/>
</dbReference>
<name>A0A975ILZ6_LOWBP</name>
<evidence type="ECO:0000313" key="10">
    <source>
        <dbReference type="EMBL" id="QTX02858.1"/>
    </source>
</evidence>
<evidence type="ECO:0000256" key="1">
    <source>
        <dbReference type="ARBA" id="ARBA00007894"/>
    </source>
</evidence>
<dbReference type="PRINTS" id="PR00987">
    <property type="entry name" value="TRNASYNTHGLU"/>
</dbReference>
<dbReference type="InterPro" id="IPR045462">
    <property type="entry name" value="aa-tRNA-synth_I_cd-bd"/>
</dbReference>
<keyword evidence="6 7" id="KW-0030">Aminoacyl-tRNA synthetase</keyword>
<proteinExistence type="inferred from homology"/>
<comment type="subunit">
    <text evidence="7">Monomer.</text>
</comment>
<dbReference type="Pfam" id="PF19269">
    <property type="entry name" value="Anticodon_2"/>
    <property type="match status" value="1"/>
</dbReference>
<dbReference type="InterPro" id="IPR000924">
    <property type="entry name" value="Glu/Gln-tRNA-synth"/>
</dbReference>
<feature type="domain" description="Glutamyl/glutaminyl-tRNA synthetase class Ib catalytic" evidence="8">
    <location>
        <begin position="107"/>
        <end position="283"/>
    </location>
</feature>
<dbReference type="EMBL" id="CP054393">
    <property type="protein sequence ID" value="QTX02858.1"/>
    <property type="molecule type" value="Genomic_DNA"/>
</dbReference>
<protein>
    <recommendedName>
        <fullName evidence="7">Glutamate--tRNA ligase</fullName>
        <ecNumber evidence="7">6.1.1.17</ecNumber>
    </recommendedName>
    <alternativeName>
        <fullName evidence="7">Glutamyl-tRNA synthetase</fullName>
        <shortName evidence="7">GluRS</shortName>
    </alternativeName>
</protein>
<dbReference type="Gene3D" id="3.40.50.620">
    <property type="entry name" value="HUPs"/>
    <property type="match status" value="2"/>
</dbReference>
<dbReference type="Proteomes" id="UP000672038">
    <property type="component" value="Chromosome"/>
</dbReference>
<dbReference type="EC" id="6.1.1.17" evidence="7"/>
<comment type="subcellular location">
    <subcellularLocation>
        <location evidence="7">Cytoplasm</location>
    </subcellularLocation>
</comment>
<dbReference type="PANTHER" id="PTHR43311:SF2">
    <property type="entry name" value="GLUTAMATE--TRNA LIGASE, MITOCHONDRIAL-RELATED"/>
    <property type="match status" value="1"/>
</dbReference>
<evidence type="ECO:0000256" key="2">
    <source>
        <dbReference type="ARBA" id="ARBA00022598"/>
    </source>
</evidence>
<keyword evidence="5 7" id="KW-0648">Protein biosynthesis</keyword>
<organism evidence="10 11">
    <name type="scientific">Loofah witches'-broom phytoplasma</name>
    <dbReference type="NCBI Taxonomy" id="35773"/>
    <lineage>
        <taxon>Bacteria</taxon>
        <taxon>Bacillati</taxon>
        <taxon>Mycoplasmatota</taxon>
        <taxon>Mollicutes</taxon>
        <taxon>Acholeplasmatales</taxon>
        <taxon>Acholeplasmataceae</taxon>
        <taxon>Candidatus Phytoplasma</taxon>
        <taxon>16SrVIII (Loofah witches'-broom group)</taxon>
    </lineage>
</organism>
<dbReference type="InterPro" id="IPR020058">
    <property type="entry name" value="Glu/Gln-tRNA-synth_Ib_cat-dom"/>
</dbReference>
<evidence type="ECO:0000256" key="5">
    <source>
        <dbReference type="ARBA" id="ARBA00022917"/>
    </source>
</evidence>
<dbReference type="PANTHER" id="PTHR43311">
    <property type="entry name" value="GLUTAMATE--TRNA LIGASE"/>
    <property type="match status" value="1"/>
</dbReference>
<evidence type="ECO:0000256" key="6">
    <source>
        <dbReference type="ARBA" id="ARBA00023146"/>
    </source>
</evidence>
<feature type="short sequence motif" description="'KMSKS' region" evidence="7">
    <location>
        <begin position="214"/>
        <end position="218"/>
    </location>
</feature>
<feature type="short sequence motif" description="'HIGH' region" evidence="7">
    <location>
        <begin position="10"/>
        <end position="20"/>
    </location>
</feature>
<feature type="binding site" evidence="7">
    <location>
        <position position="217"/>
    </location>
    <ligand>
        <name>ATP</name>
        <dbReference type="ChEBI" id="CHEBI:30616"/>
    </ligand>
</feature>
<dbReference type="Gene3D" id="1.10.10.350">
    <property type="match status" value="1"/>
</dbReference>
<dbReference type="RefSeq" id="WP_210954899.1">
    <property type="nucleotide sequence ID" value="NZ_CP054393.1"/>
</dbReference>
<dbReference type="GO" id="GO:0008270">
    <property type="term" value="F:zinc ion binding"/>
    <property type="evidence" value="ECO:0007669"/>
    <property type="project" value="InterPro"/>
</dbReference>
<dbReference type="KEGG" id="pluf:LFWB_2880"/>
<comment type="function">
    <text evidence="7">Catalyzes the attachment of glutamate to tRNA(Glu) in a two-step reaction: glutamate is first activated by ATP to form Glu-AMP and then transferred to the acceptor end of tRNA(Glu).</text>
</comment>
<reference evidence="10" key="1">
    <citation type="submission" date="2020-06" db="EMBL/GenBank/DDBJ databases">
        <title>Complete genome sequence of Candidatus Phytoplasma luffae NCHU2019.</title>
        <authorList>
            <person name="Cho S.-T."/>
            <person name="Tan C.-M."/>
            <person name="Li J.-R."/>
            <person name="Chien Y.-Y."/>
            <person name="Chiu Y.-C."/>
            <person name="Yang J.-Y."/>
            <person name="Kuo C.-H."/>
        </authorList>
    </citation>
    <scope>NUCLEOTIDE SEQUENCE</scope>
    <source>
        <strain evidence="10">NCHU2019</strain>
    </source>
</reference>
<dbReference type="AlphaFoldDB" id="A0A975ILZ6"/>
<dbReference type="HAMAP" id="MF_00022">
    <property type="entry name" value="Glu_tRNA_synth_type1"/>
    <property type="match status" value="1"/>
</dbReference>
<keyword evidence="3 7" id="KW-0547">Nucleotide-binding</keyword>